<dbReference type="PROSITE" id="PS50294">
    <property type="entry name" value="WD_REPEATS_REGION"/>
    <property type="match status" value="1"/>
</dbReference>
<evidence type="ECO:0000256" key="1">
    <source>
        <dbReference type="ARBA" id="ARBA00022574"/>
    </source>
</evidence>
<evidence type="ECO:0000256" key="3">
    <source>
        <dbReference type="PROSITE-ProRule" id="PRU00221"/>
    </source>
</evidence>
<keyword evidence="1 3" id="KW-0853">WD repeat</keyword>
<dbReference type="PANTHER" id="PTHR10971">
    <property type="entry name" value="MRNA EXPORT FACTOR AND BUB3"/>
    <property type="match status" value="1"/>
</dbReference>
<dbReference type="OrthoDB" id="10262475at2759"/>
<sequence>MAISGDFRVSAALGPSPTKPLRINPPHKLHQPRCRKLPVECHKHEFLRAFKFSMEDNIPIFINVSEEAKQKIVSNIVNTLSDFVVIESQDQVQLSVSTDPTLGTIYSVTVPVRRVKAEYQEEDGEGTIMNVEYKDNGVASGSMDVKFDFYVPVLPIQKKHDLLLSEDIGSVEIRRRLKDMTYFQLTKMNRRCLEFQKSPIRDAISRIRFAPASNNLLISSWDTNLRLYDVDGSKLAFETSGEAALLDCCFQGKTAAFSTGSDGSITRYNLDLGISDNFGNHDDLATCVEYSEETGQVITGGWDKKIKCWDSRSMKVPTFVNTVNVAVESMSLSGFIAMVAVGLSVNMYDLRKFNISFYSKCVDIQIKCVRPYLDQGFAAGSVEGRVALTYFNSSNNENNDGYVFRCIPKAKEKRHNMAAVNDIAFSPSTPGAFITGDNDGYVTIWNAQSKKRVFDMPKYENSIASLSYNLDGQLLAVASSYAYQEENELEIPPRIYIHEMDDQYISSFSDGCSK</sequence>
<keyword evidence="5" id="KW-1185">Reference proteome</keyword>
<feature type="repeat" description="WD" evidence="3">
    <location>
        <begin position="413"/>
        <end position="455"/>
    </location>
</feature>
<keyword evidence="2" id="KW-0677">Repeat</keyword>
<dbReference type="Pfam" id="PF00400">
    <property type="entry name" value="WD40"/>
    <property type="match status" value="2"/>
</dbReference>
<evidence type="ECO:0000313" key="5">
    <source>
        <dbReference type="Proteomes" id="UP000326396"/>
    </source>
</evidence>
<organism evidence="4 5">
    <name type="scientific">Mikania micrantha</name>
    <name type="common">bitter vine</name>
    <dbReference type="NCBI Taxonomy" id="192012"/>
    <lineage>
        <taxon>Eukaryota</taxon>
        <taxon>Viridiplantae</taxon>
        <taxon>Streptophyta</taxon>
        <taxon>Embryophyta</taxon>
        <taxon>Tracheophyta</taxon>
        <taxon>Spermatophyta</taxon>
        <taxon>Magnoliopsida</taxon>
        <taxon>eudicotyledons</taxon>
        <taxon>Gunneridae</taxon>
        <taxon>Pentapetalae</taxon>
        <taxon>asterids</taxon>
        <taxon>campanulids</taxon>
        <taxon>Asterales</taxon>
        <taxon>Asteraceae</taxon>
        <taxon>Asteroideae</taxon>
        <taxon>Heliantheae alliance</taxon>
        <taxon>Eupatorieae</taxon>
        <taxon>Mikania</taxon>
    </lineage>
</organism>
<dbReference type="SMART" id="SM00320">
    <property type="entry name" value="WD40"/>
    <property type="match status" value="3"/>
</dbReference>
<dbReference type="SUPFAM" id="SSF50978">
    <property type="entry name" value="WD40 repeat-like"/>
    <property type="match status" value="1"/>
</dbReference>
<dbReference type="PROSITE" id="PS50082">
    <property type="entry name" value="WD_REPEATS_2"/>
    <property type="match status" value="2"/>
</dbReference>
<dbReference type="EMBL" id="SZYD01000018">
    <property type="protein sequence ID" value="KAD2804128.1"/>
    <property type="molecule type" value="Genomic_DNA"/>
</dbReference>
<dbReference type="Gene3D" id="2.130.10.10">
    <property type="entry name" value="YVTN repeat-like/Quinoprotein amine dehydrogenase"/>
    <property type="match status" value="1"/>
</dbReference>
<dbReference type="AlphaFoldDB" id="A0A5N6LRC7"/>
<evidence type="ECO:0000313" key="4">
    <source>
        <dbReference type="EMBL" id="KAD2804128.1"/>
    </source>
</evidence>
<dbReference type="InterPro" id="IPR036322">
    <property type="entry name" value="WD40_repeat_dom_sf"/>
</dbReference>
<evidence type="ECO:0008006" key="6">
    <source>
        <dbReference type="Google" id="ProtNLM"/>
    </source>
</evidence>
<gene>
    <name evidence="4" type="ORF">E3N88_37505</name>
</gene>
<comment type="caution">
    <text evidence="4">The sequence shown here is derived from an EMBL/GenBank/DDBJ whole genome shotgun (WGS) entry which is preliminary data.</text>
</comment>
<proteinExistence type="predicted"/>
<evidence type="ECO:0000256" key="2">
    <source>
        <dbReference type="ARBA" id="ARBA00022737"/>
    </source>
</evidence>
<protein>
    <recommendedName>
        <fullName evidence="6">Anaphase-promoting complex subunit 4 WD40 domain-containing protein</fullName>
    </recommendedName>
</protein>
<reference evidence="4 5" key="1">
    <citation type="submission" date="2019-05" db="EMBL/GenBank/DDBJ databases">
        <title>Mikania micrantha, genome provides insights into the molecular mechanism of rapid growth.</title>
        <authorList>
            <person name="Liu B."/>
        </authorList>
    </citation>
    <scope>NUCLEOTIDE SEQUENCE [LARGE SCALE GENOMIC DNA]</scope>
    <source>
        <strain evidence="4">NLD-2019</strain>
        <tissue evidence="4">Leaf</tissue>
    </source>
</reference>
<name>A0A5N6LRC7_9ASTR</name>
<dbReference type="Proteomes" id="UP000326396">
    <property type="component" value="Linkage Group LG8"/>
</dbReference>
<feature type="repeat" description="WD" evidence="3">
    <location>
        <begin position="278"/>
        <end position="319"/>
    </location>
</feature>
<dbReference type="InterPro" id="IPR015943">
    <property type="entry name" value="WD40/YVTN_repeat-like_dom_sf"/>
</dbReference>
<dbReference type="InterPro" id="IPR001680">
    <property type="entry name" value="WD40_rpt"/>
</dbReference>
<accession>A0A5N6LRC7</accession>